<name>A0ABX1VDZ4_9PLAN</name>
<feature type="domain" description="ACT" evidence="13">
    <location>
        <begin position="304"/>
        <end position="385"/>
    </location>
</feature>
<evidence type="ECO:0000313" key="15">
    <source>
        <dbReference type="Proteomes" id="UP000609651"/>
    </source>
</evidence>
<evidence type="ECO:0000256" key="7">
    <source>
        <dbReference type="ARBA" id="ARBA00022697"/>
    </source>
</evidence>
<comment type="catalytic activity">
    <reaction evidence="11">
        <text>L-homoserine + NADP(+) = L-aspartate 4-semialdehyde + NADPH + H(+)</text>
        <dbReference type="Rhea" id="RHEA:15761"/>
        <dbReference type="ChEBI" id="CHEBI:15378"/>
        <dbReference type="ChEBI" id="CHEBI:57476"/>
        <dbReference type="ChEBI" id="CHEBI:57783"/>
        <dbReference type="ChEBI" id="CHEBI:58349"/>
        <dbReference type="ChEBI" id="CHEBI:537519"/>
        <dbReference type="EC" id="1.1.1.3"/>
    </reaction>
</comment>
<dbReference type="PANTHER" id="PTHR43331:SF1">
    <property type="entry name" value="HOMOSERINE DEHYDROGENASE"/>
    <property type="match status" value="1"/>
</dbReference>
<evidence type="ECO:0000256" key="1">
    <source>
        <dbReference type="ARBA" id="ARBA00005056"/>
    </source>
</evidence>
<dbReference type="EC" id="1.1.1.3" evidence="4 11"/>
<keyword evidence="8 11" id="KW-0521">NADP</keyword>
<dbReference type="Gene3D" id="3.40.50.720">
    <property type="entry name" value="NAD(P)-binding Rossmann-like Domain"/>
    <property type="match status" value="1"/>
</dbReference>
<dbReference type="InterPro" id="IPR019811">
    <property type="entry name" value="HDH_CS"/>
</dbReference>
<evidence type="ECO:0000256" key="11">
    <source>
        <dbReference type="RuleBase" id="RU000579"/>
    </source>
</evidence>
<evidence type="ECO:0000256" key="2">
    <source>
        <dbReference type="ARBA" id="ARBA00005062"/>
    </source>
</evidence>
<dbReference type="InterPro" id="IPR002912">
    <property type="entry name" value="ACT_dom"/>
</dbReference>
<evidence type="ECO:0000256" key="8">
    <source>
        <dbReference type="ARBA" id="ARBA00022857"/>
    </source>
</evidence>
<sequence>MVRDLSKNRGLNLPDGVLHDDMRRAIDDPDVQIGVELIGGVPAAFELCSDLLRAGKHVVTANKALICERGPELFALAAECGRTIRFEAGVAGGVPIVAGLTESLAANRITGLRAILNGTSNFLLSRMADTGAGYAEALAEAQERGYAEADPSMDVDGTDAAQKLVILARLAFGAEIAFQDVSLGGIDGLDAEDLQFAKELGCAVKLLAVANRTKRGLELSVRPTLVRQTDAVGGIGGPMNVVAVRGDLVGEAWFAGPGAGREPTASAVLADLLAVAADRPPFHAATPAEPIRPVPVDDLVSRFYLRFRVTDRPHVFADLADILGSSGISLASIIQHAEPLAEENEDDADPPVVSVVVMTHRTAAGRLRAAAERWEKLESLRGEPVVMLVAD</sequence>
<keyword evidence="9 11" id="KW-0560">Oxidoreductase</keyword>
<comment type="pathway">
    <text evidence="1 11">Amino-acid biosynthesis; L-threonine biosynthesis; L-threonine from L-aspartate: step 3/5.</text>
</comment>
<evidence type="ECO:0000256" key="4">
    <source>
        <dbReference type="ARBA" id="ARBA00013213"/>
    </source>
</evidence>
<dbReference type="SUPFAM" id="SSF51735">
    <property type="entry name" value="NAD(P)-binding Rossmann-fold domains"/>
    <property type="match status" value="1"/>
</dbReference>
<comment type="similarity">
    <text evidence="3 12">Belongs to the homoserine dehydrogenase family.</text>
</comment>
<dbReference type="InterPro" id="IPR045865">
    <property type="entry name" value="ACT-like_dom_sf"/>
</dbReference>
<dbReference type="SUPFAM" id="SSF55021">
    <property type="entry name" value="ACT-like"/>
    <property type="match status" value="1"/>
</dbReference>
<dbReference type="NCBIfam" id="NF004976">
    <property type="entry name" value="PRK06349.1"/>
    <property type="match status" value="1"/>
</dbReference>
<evidence type="ECO:0000313" key="14">
    <source>
        <dbReference type="EMBL" id="NNJ25954.1"/>
    </source>
</evidence>
<dbReference type="Proteomes" id="UP000609651">
    <property type="component" value="Unassembled WGS sequence"/>
</dbReference>
<evidence type="ECO:0000256" key="5">
    <source>
        <dbReference type="ARBA" id="ARBA00013376"/>
    </source>
</evidence>
<evidence type="ECO:0000256" key="10">
    <source>
        <dbReference type="ARBA" id="ARBA00023167"/>
    </source>
</evidence>
<dbReference type="PROSITE" id="PS01042">
    <property type="entry name" value="HOMOSER_DHGENASE"/>
    <property type="match status" value="1"/>
</dbReference>
<dbReference type="Pfam" id="PF01842">
    <property type="entry name" value="ACT"/>
    <property type="match status" value="1"/>
</dbReference>
<proteinExistence type="inferred from homology"/>
<keyword evidence="10 11" id="KW-0486">Methionine biosynthesis</keyword>
<dbReference type="GO" id="GO:0004412">
    <property type="term" value="F:homoserine dehydrogenase activity"/>
    <property type="evidence" value="ECO:0007669"/>
    <property type="project" value="UniProtKB-EC"/>
</dbReference>
<dbReference type="Pfam" id="PF03447">
    <property type="entry name" value="NAD_binding_3"/>
    <property type="match status" value="1"/>
</dbReference>
<keyword evidence="15" id="KW-1185">Reference proteome</keyword>
<dbReference type="EMBL" id="WTPX01000056">
    <property type="protein sequence ID" value="NNJ25954.1"/>
    <property type="molecule type" value="Genomic_DNA"/>
</dbReference>
<comment type="caution">
    <text evidence="14">The sequence shown here is derived from an EMBL/GenBank/DDBJ whole genome shotgun (WGS) entry which is preliminary data.</text>
</comment>
<protein>
    <recommendedName>
        <fullName evidence="5 11">Homoserine dehydrogenase</fullName>
        <ecNumber evidence="4 11">1.1.1.3</ecNumber>
    </recommendedName>
</protein>
<evidence type="ECO:0000259" key="13">
    <source>
        <dbReference type="PROSITE" id="PS51671"/>
    </source>
</evidence>
<dbReference type="InterPro" id="IPR005106">
    <property type="entry name" value="Asp/hSer_DH_NAD-bd"/>
</dbReference>
<evidence type="ECO:0000256" key="12">
    <source>
        <dbReference type="RuleBase" id="RU004171"/>
    </source>
</evidence>
<dbReference type="InterPro" id="IPR016204">
    <property type="entry name" value="HDH"/>
</dbReference>
<keyword evidence="7 11" id="KW-0791">Threonine biosynthesis</keyword>
<dbReference type="Pfam" id="PF00742">
    <property type="entry name" value="Homoserine_dh"/>
    <property type="match status" value="1"/>
</dbReference>
<dbReference type="Gene3D" id="3.30.70.260">
    <property type="match status" value="1"/>
</dbReference>
<dbReference type="PANTHER" id="PTHR43331">
    <property type="entry name" value="HOMOSERINE DEHYDROGENASE"/>
    <property type="match status" value="1"/>
</dbReference>
<dbReference type="PROSITE" id="PS51671">
    <property type="entry name" value="ACT"/>
    <property type="match status" value="1"/>
</dbReference>
<dbReference type="InterPro" id="IPR036291">
    <property type="entry name" value="NAD(P)-bd_dom_sf"/>
</dbReference>
<comment type="pathway">
    <text evidence="2 11">Amino-acid biosynthesis; L-methionine biosynthesis via de novo pathway; L-homoserine from L-aspartate: step 3/3.</text>
</comment>
<dbReference type="PIRSF" id="PIRSF000098">
    <property type="entry name" value="Homoser_dehydrog"/>
    <property type="match status" value="1"/>
</dbReference>
<dbReference type="Gene3D" id="3.30.360.10">
    <property type="entry name" value="Dihydrodipicolinate Reductase, domain 2"/>
    <property type="match status" value="1"/>
</dbReference>
<dbReference type="InterPro" id="IPR001342">
    <property type="entry name" value="HDH_cat"/>
</dbReference>
<dbReference type="SUPFAM" id="SSF55347">
    <property type="entry name" value="Glyceraldehyde-3-phosphate dehydrogenase-like, C-terminal domain"/>
    <property type="match status" value="1"/>
</dbReference>
<evidence type="ECO:0000256" key="3">
    <source>
        <dbReference type="ARBA" id="ARBA00006753"/>
    </source>
</evidence>
<evidence type="ECO:0000256" key="6">
    <source>
        <dbReference type="ARBA" id="ARBA00022605"/>
    </source>
</evidence>
<reference evidence="14 15" key="1">
    <citation type="journal article" date="2020" name="Syst. Appl. Microbiol.">
        <title>Alienimonas chondri sp. nov., a novel planctomycete isolated from the biofilm of the red alga Chondrus crispus.</title>
        <authorList>
            <person name="Vitorino I."/>
            <person name="Albuquerque L."/>
            <person name="Wiegand S."/>
            <person name="Kallscheuer N."/>
            <person name="da Costa M.S."/>
            <person name="Lobo-da-Cunha A."/>
            <person name="Jogler C."/>
            <person name="Lage O.M."/>
        </authorList>
    </citation>
    <scope>NUCLEOTIDE SEQUENCE [LARGE SCALE GENOMIC DNA]</scope>
    <source>
        <strain evidence="14 15">LzC2</strain>
    </source>
</reference>
<organism evidence="14 15">
    <name type="scientific">Alienimonas chondri</name>
    <dbReference type="NCBI Taxonomy" id="2681879"/>
    <lineage>
        <taxon>Bacteria</taxon>
        <taxon>Pseudomonadati</taxon>
        <taxon>Planctomycetota</taxon>
        <taxon>Planctomycetia</taxon>
        <taxon>Planctomycetales</taxon>
        <taxon>Planctomycetaceae</taxon>
        <taxon>Alienimonas</taxon>
    </lineage>
</organism>
<accession>A0ABX1VDZ4</accession>
<gene>
    <name evidence="14" type="primary">hom</name>
    <name evidence="14" type="ORF">LzC2_20310</name>
</gene>
<dbReference type="CDD" id="cd04881">
    <property type="entry name" value="ACT_HSDH-Hom"/>
    <property type="match status" value="1"/>
</dbReference>
<keyword evidence="6 11" id="KW-0028">Amino-acid biosynthesis</keyword>
<evidence type="ECO:0000256" key="9">
    <source>
        <dbReference type="ARBA" id="ARBA00023002"/>
    </source>
</evidence>